<keyword evidence="1 2" id="KW-0732">Signal</keyword>
<keyword evidence="5" id="KW-1185">Reference proteome</keyword>
<feature type="signal peptide" evidence="2">
    <location>
        <begin position="1"/>
        <end position="19"/>
    </location>
</feature>
<dbReference type="PROSITE" id="PS50093">
    <property type="entry name" value="PKD"/>
    <property type="match status" value="2"/>
</dbReference>
<dbReference type="AlphaFoldDB" id="A0A6N6M414"/>
<dbReference type="Pfam" id="PF18962">
    <property type="entry name" value="Por_Secre_tail"/>
    <property type="match status" value="1"/>
</dbReference>
<dbReference type="NCBIfam" id="TIGR04183">
    <property type="entry name" value="Por_Secre_tail"/>
    <property type="match status" value="1"/>
</dbReference>
<protein>
    <submittedName>
        <fullName evidence="4">PKD domain-containing protein</fullName>
    </submittedName>
</protein>
<evidence type="ECO:0000256" key="2">
    <source>
        <dbReference type="SAM" id="SignalP"/>
    </source>
</evidence>
<dbReference type="SMART" id="SM00089">
    <property type="entry name" value="PKD"/>
    <property type="match status" value="2"/>
</dbReference>
<name>A0A6N6M414_9FLAO</name>
<reference evidence="4 5" key="1">
    <citation type="submission" date="2019-09" db="EMBL/GenBank/DDBJ databases">
        <title>Genomes of Cryomorphaceae.</title>
        <authorList>
            <person name="Bowman J.P."/>
        </authorList>
    </citation>
    <scope>NUCLEOTIDE SEQUENCE [LARGE SCALE GENOMIC DNA]</scope>
    <source>
        <strain evidence="4 5">KCTC 52047</strain>
    </source>
</reference>
<dbReference type="InterPro" id="IPR000601">
    <property type="entry name" value="PKD_dom"/>
</dbReference>
<dbReference type="OrthoDB" id="1345084at2"/>
<evidence type="ECO:0000313" key="4">
    <source>
        <dbReference type="EMBL" id="KAB1061959.1"/>
    </source>
</evidence>
<dbReference type="SUPFAM" id="SSF49299">
    <property type="entry name" value="PKD domain"/>
    <property type="match status" value="2"/>
</dbReference>
<gene>
    <name evidence="4" type="ORF">F3059_12840</name>
</gene>
<dbReference type="Gene3D" id="2.60.40.10">
    <property type="entry name" value="Immunoglobulins"/>
    <property type="match status" value="2"/>
</dbReference>
<dbReference type="Proteomes" id="UP000435357">
    <property type="component" value="Unassembled WGS sequence"/>
</dbReference>
<sequence>MKKLAVSVFALAVSFAGMSQTSNNLVDFEDINGHAPVETNSIDNNYFYNNYCIEFFHDSINSSTLPIYSQVGAPRTAFVVAYNTYSTSKGTVCNNISTDDDAPISSPLDEGCYLLTDVDAGPTQNPKPLVIDYDEDCTVCDSASGFLLDVDGNSNFQEGWRLEAFTTNPNIAEDTIYILSDDWSNCGVCPNVPGFSSPGYYNSADDGTAKYWEFQLNNPIDYLKFTYIGHPDRGAGIAFDEFYFCSIEQDTTPEPEICEVNAGFEPQIDMCKVSFTNFSAPGNSSTEIVGYKWTFGDGTSSNEENPVYFYDQPGVYQVCLEVTAIKDGECCTDIYCTEIEINEECPEGCEGDIELNYERTTVCDSCAYTFSANIFGNYYPVIGYQWDFGDGTTSTEANPTHVYQVPGAQQVCLRVVLDSPEECCIIERCIEIPGCEEVKAMMKNESTGFNPSDSERDFTDDVRTGDKVSLFPNPVNDMMNIELLDKVESSTLYNKRYTIFDVRGVEVQSGTLESTSKNKAIVDVSELPEGMYIMKINGFDVNESFSFQKK</sequence>
<evidence type="ECO:0000313" key="5">
    <source>
        <dbReference type="Proteomes" id="UP000435357"/>
    </source>
</evidence>
<dbReference type="RefSeq" id="WP_151169920.1">
    <property type="nucleotide sequence ID" value="NZ_WACR01000013.1"/>
</dbReference>
<dbReference type="InterPro" id="IPR026444">
    <property type="entry name" value="Secre_tail"/>
</dbReference>
<comment type="caution">
    <text evidence="4">The sequence shown here is derived from an EMBL/GenBank/DDBJ whole genome shotgun (WGS) entry which is preliminary data.</text>
</comment>
<evidence type="ECO:0000256" key="1">
    <source>
        <dbReference type="ARBA" id="ARBA00022729"/>
    </source>
</evidence>
<proteinExistence type="predicted"/>
<organism evidence="4 5">
    <name type="scientific">Salibacter halophilus</name>
    <dbReference type="NCBI Taxonomy" id="1803916"/>
    <lineage>
        <taxon>Bacteria</taxon>
        <taxon>Pseudomonadati</taxon>
        <taxon>Bacteroidota</taxon>
        <taxon>Flavobacteriia</taxon>
        <taxon>Flavobacteriales</taxon>
        <taxon>Salibacteraceae</taxon>
        <taxon>Salibacter</taxon>
    </lineage>
</organism>
<dbReference type="InterPro" id="IPR035986">
    <property type="entry name" value="PKD_dom_sf"/>
</dbReference>
<accession>A0A6N6M414</accession>
<evidence type="ECO:0000259" key="3">
    <source>
        <dbReference type="PROSITE" id="PS50093"/>
    </source>
</evidence>
<dbReference type="Pfam" id="PF18911">
    <property type="entry name" value="PKD_4"/>
    <property type="match status" value="2"/>
</dbReference>
<dbReference type="InterPro" id="IPR013783">
    <property type="entry name" value="Ig-like_fold"/>
</dbReference>
<feature type="chain" id="PRO_5026674746" evidence="2">
    <location>
        <begin position="20"/>
        <end position="550"/>
    </location>
</feature>
<feature type="domain" description="PKD" evidence="3">
    <location>
        <begin position="380"/>
        <end position="415"/>
    </location>
</feature>
<dbReference type="CDD" id="cd00146">
    <property type="entry name" value="PKD"/>
    <property type="match status" value="2"/>
</dbReference>
<feature type="domain" description="PKD" evidence="3">
    <location>
        <begin position="278"/>
        <end position="323"/>
    </location>
</feature>
<dbReference type="EMBL" id="WACR01000013">
    <property type="protein sequence ID" value="KAB1061959.1"/>
    <property type="molecule type" value="Genomic_DNA"/>
</dbReference>
<dbReference type="InterPro" id="IPR022409">
    <property type="entry name" value="PKD/Chitinase_dom"/>
</dbReference>